<dbReference type="InterPro" id="IPR038591">
    <property type="entry name" value="NolW-like_sf"/>
</dbReference>
<reference evidence="10 11" key="1">
    <citation type="submission" date="2022-10" db="EMBL/GenBank/DDBJ databases">
        <title>Luteolibacter flavescens strain MCCC 1K03193, whole genome shotgun sequencing project.</title>
        <authorList>
            <person name="Zhao G."/>
            <person name="Shen L."/>
        </authorList>
    </citation>
    <scope>NUCLEOTIDE SEQUENCE [LARGE SCALE GENOMIC DNA]</scope>
    <source>
        <strain evidence="10 11">MCCC 1K03193</strain>
    </source>
</reference>
<comment type="caution">
    <text evidence="10">The sequence shown here is derived from an EMBL/GenBank/DDBJ whole genome shotgun (WGS) entry which is preliminary data.</text>
</comment>
<dbReference type="InterPro" id="IPR050810">
    <property type="entry name" value="Bact_Secretion_Sys_Channel"/>
</dbReference>
<feature type="region of interest" description="Disordered" evidence="6">
    <location>
        <begin position="770"/>
        <end position="818"/>
    </location>
</feature>
<evidence type="ECO:0000259" key="9">
    <source>
        <dbReference type="Pfam" id="PF03958"/>
    </source>
</evidence>
<evidence type="ECO:0000256" key="5">
    <source>
        <dbReference type="RuleBase" id="RU004004"/>
    </source>
</evidence>
<feature type="domain" description="Type II/III secretion system secretin-like" evidence="8">
    <location>
        <begin position="577"/>
        <end position="741"/>
    </location>
</feature>
<dbReference type="RefSeq" id="WP_264502412.1">
    <property type="nucleotide sequence ID" value="NZ_JAPDDS010000010.1"/>
</dbReference>
<dbReference type="PANTHER" id="PTHR30332">
    <property type="entry name" value="PROBABLE GENERAL SECRETION PATHWAY PROTEIN D"/>
    <property type="match status" value="1"/>
</dbReference>
<dbReference type="Proteomes" id="UP001207930">
    <property type="component" value="Unassembled WGS sequence"/>
</dbReference>
<evidence type="ECO:0000313" key="11">
    <source>
        <dbReference type="Proteomes" id="UP001207930"/>
    </source>
</evidence>
<dbReference type="InterPro" id="IPR005644">
    <property type="entry name" value="NolW-like"/>
</dbReference>
<comment type="similarity">
    <text evidence="4">Belongs to the bacterial secretin family.</text>
</comment>
<evidence type="ECO:0000313" key="10">
    <source>
        <dbReference type="EMBL" id="MCW1886455.1"/>
    </source>
</evidence>
<accession>A0ABT3FSB3</accession>
<feature type="compositionally biased region" description="Low complexity" evidence="6">
    <location>
        <begin position="268"/>
        <end position="284"/>
    </location>
</feature>
<keyword evidence="3" id="KW-0472">Membrane</keyword>
<dbReference type="InterPro" id="IPR004846">
    <property type="entry name" value="T2SS/T3SS_dom"/>
</dbReference>
<evidence type="ECO:0000256" key="3">
    <source>
        <dbReference type="ARBA" id="ARBA00023136"/>
    </source>
</evidence>
<evidence type="ECO:0000256" key="2">
    <source>
        <dbReference type="ARBA" id="ARBA00022729"/>
    </source>
</evidence>
<dbReference type="PANTHER" id="PTHR30332:SF24">
    <property type="entry name" value="SECRETIN GSPD-RELATED"/>
    <property type="match status" value="1"/>
</dbReference>
<evidence type="ECO:0000256" key="1">
    <source>
        <dbReference type="ARBA" id="ARBA00004370"/>
    </source>
</evidence>
<feature type="compositionally biased region" description="Gly residues" evidence="6">
    <location>
        <begin position="365"/>
        <end position="392"/>
    </location>
</feature>
<dbReference type="PRINTS" id="PR00811">
    <property type="entry name" value="BCTERIALGSPD"/>
</dbReference>
<dbReference type="InterPro" id="IPR001775">
    <property type="entry name" value="GspD/PilQ"/>
</dbReference>
<sequence length="818" mass="84915">MLPKPHFLLTGLIASGTAFAQVPQPPPAGAPVQPGAVPPGVQPNDPATLAQRVKQEGYLEPKINGERLAELYTELTGRRVTVSNAAIAAEFRFVQQGPITFGEAAELLMKAALLEGFVFIPSGENHDLLIYAQTMPTPPGEALLTITDPADLPNGELVVTYVMALKHIKPDEVVRAFTAVVKQFGNYGSVAAVPNAASVIITEKSSLIRRLIELQEVIDVPTSNVGTKFIKVQYADVQELSEILNEILNTQQQGQSTAGVQRVQNAAPVPQVPGGAPAGAQGIAGADGGGAGQDVPIQIVPSPRTNQIFAMGRPVDIVFVESLVAGFDTPTDTRNYLRRKLKFLAVADFLPVAEQALQRAFGGSSQSGGATGGTAGGGGRSGANFGSGGGGSSRTNQASSRSGSSGSSRSGGSFGSNQSSGGFGGGSSGGFGGGGSSFGGSSGSGSTLVNNAPSAQLVGRTLLVADNITNSLVVQGPPASLEVVNQLLDEIDVKADQVMISCVFGQLSLNDRMEYGLDFLREVEVRGDNAIGGRGGSGAGPLLPLDGSAFDPGSLAATAGLGLYGKIGPYMNLYLDALQGTTKFNIVARPTVFMANNQTGLIRSGQQIAVPTNSFNSGTTGQSTNIDYRDVVLDLQVTPLVNSPDEVTLQIAVLNDEVVGSQTIEGVGQVPTISTRLLETTVTVPNNETIVLGGLITTRNNQSRSGIPLLSQIPYIGGIFGSTENQTDREELLIFIQPTIINDKASLYAGQADVDSRYKFDNENREFIDGPGLLPTRDALDKPANSGKARNAAPAPVATEAPAPRRATSRPKGFVKGR</sequence>
<evidence type="ECO:0008006" key="12">
    <source>
        <dbReference type="Google" id="ProtNLM"/>
    </source>
</evidence>
<comment type="subcellular location">
    <subcellularLocation>
        <location evidence="5">Cell outer membrane</location>
    </subcellularLocation>
    <subcellularLocation>
        <location evidence="1">Membrane</location>
    </subcellularLocation>
</comment>
<name>A0ABT3FSB3_9BACT</name>
<dbReference type="Pfam" id="PF03958">
    <property type="entry name" value="Secretin_N"/>
    <property type="match status" value="1"/>
</dbReference>
<dbReference type="Gene3D" id="3.30.1370.120">
    <property type="match status" value="3"/>
</dbReference>
<feature type="domain" description="NolW-like" evidence="9">
    <location>
        <begin position="228"/>
        <end position="331"/>
    </location>
</feature>
<feature type="compositionally biased region" description="Basic residues" evidence="6">
    <location>
        <begin position="807"/>
        <end position="818"/>
    </location>
</feature>
<keyword evidence="11" id="KW-1185">Reference proteome</keyword>
<dbReference type="EMBL" id="JAPDDS010000010">
    <property type="protein sequence ID" value="MCW1886455.1"/>
    <property type="molecule type" value="Genomic_DNA"/>
</dbReference>
<evidence type="ECO:0000256" key="7">
    <source>
        <dbReference type="SAM" id="SignalP"/>
    </source>
</evidence>
<dbReference type="Pfam" id="PF00263">
    <property type="entry name" value="Secretin"/>
    <property type="match status" value="1"/>
</dbReference>
<evidence type="ECO:0000256" key="4">
    <source>
        <dbReference type="RuleBase" id="RU004003"/>
    </source>
</evidence>
<proteinExistence type="inferred from homology"/>
<evidence type="ECO:0000259" key="8">
    <source>
        <dbReference type="Pfam" id="PF00263"/>
    </source>
</evidence>
<feature type="compositionally biased region" description="Low complexity" evidence="6">
    <location>
        <begin position="789"/>
        <end position="806"/>
    </location>
</feature>
<keyword evidence="5" id="KW-0813">Transport</keyword>
<keyword evidence="2 7" id="KW-0732">Signal</keyword>
<feature type="signal peptide" evidence="7">
    <location>
        <begin position="1"/>
        <end position="20"/>
    </location>
</feature>
<feature type="chain" id="PRO_5047490682" description="Type II secretion system protein GspD" evidence="7">
    <location>
        <begin position="21"/>
        <end position="818"/>
    </location>
</feature>
<protein>
    <recommendedName>
        <fullName evidence="12">Type II secretion system protein GspD</fullName>
    </recommendedName>
</protein>
<feature type="region of interest" description="Disordered" evidence="6">
    <location>
        <begin position="361"/>
        <end position="428"/>
    </location>
</feature>
<feature type="region of interest" description="Disordered" evidence="6">
    <location>
        <begin position="268"/>
        <end position="289"/>
    </location>
</feature>
<organism evidence="10 11">
    <name type="scientific">Luteolibacter flavescens</name>
    <dbReference type="NCBI Taxonomy" id="1859460"/>
    <lineage>
        <taxon>Bacteria</taxon>
        <taxon>Pseudomonadati</taxon>
        <taxon>Verrucomicrobiota</taxon>
        <taxon>Verrucomicrobiia</taxon>
        <taxon>Verrucomicrobiales</taxon>
        <taxon>Verrucomicrobiaceae</taxon>
        <taxon>Luteolibacter</taxon>
    </lineage>
</organism>
<evidence type="ECO:0000256" key="6">
    <source>
        <dbReference type="SAM" id="MobiDB-lite"/>
    </source>
</evidence>
<gene>
    <name evidence="10" type="ORF">OKA04_17080</name>
</gene>
<feature type="compositionally biased region" description="Low complexity" evidence="6">
    <location>
        <begin position="393"/>
        <end position="420"/>
    </location>
</feature>